<dbReference type="SUPFAM" id="SSF54160">
    <property type="entry name" value="Chromo domain-like"/>
    <property type="match status" value="1"/>
</dbReference>
<dbReference type="InterPro" id="IPR000953">
    <property type="entry name" value="Chromo/chromo_shadow_dom"/>
</dbReference>
<feature type="domain" description="Chromo" evidence="2">
    <location>
        <begin position="680"/>
        <end position="733"/>
    </location>
</feature>
<accession>A0A5J5AIY8</accession>
<dbReference type="InterPro" id="IPR005162">
    <property type="entry name" value="Retrotrans_gag_dom"/>
</dbReference>
<dbReference type="SMART" id="SM00298">
    <property type="entry name" value="CHROMO"/>
    <property type="match status" value="1"/>
</dbReference>
<dbReference type="Gene3D" id="2.40.50.40">
    <property type="match status" value="1"/>
</dbReference>
<dbReference type="InterPro" id="IPR021109">
    <property type="entry name" value="Peptidase_aspartic_dom_sf"/>
</dbReference>
<dbReference type="Pfam" id="PF03732">
    <property type="entry name" value="Retrotrans_gag"/>
    <property type="match status" value="1"/>
</dbReference>
<dbReference type="OrthoDB" id="1749531at2759"/>
<dbReference type="InterPro" id="IPR016197">
    <property type="entry name" value="Chromo-like_dom_sf"/>
</dbReference>
<organism evidence="3 4">
    <name type="scientific">Nyssa sinensis</name>
    <dbReference type="NCBI Taxonomy" id="561372"/>
    <lineage>
        <taxon>Eukaryota</taxon>
        <taxon>Viridiplantae</taxon>
        <taxon>Streptophyta</taxon>
        <taxon>Embryophyta</taxon>
        <taxon>Tracheophyta</taxon>
        <taxon>Spermatophyta</taxon>
        <taxon>Magnoliopsida</taxon>
        <taxon>eudicotyledons</taxon>
        <taxon>Gunneridae</taxon>
        <taxon>Pentapetalae</taxon>
        <taxon>asterids</taxon>
        <taxon>Cornales</taxon>
        <taxon>Nyssaceae</taxon>
        <taxon>Nyssa</taxon>
    </lineage>
</organism>
<sequence>MAEGNIGTQYSQLADSLASVRQVQEAQQTTHESLQQTVDGLAQQLQVVATNLDNLVRQVGKRMEEPSTGRVAHNINPLFEDAGGIQTKAIRLEFPKFNGEDPNGWLYRANQFFNYHQPHPQHRVLLASVHMEGKAITWFQELESAGGFPSWESFVRALLIRFGPSAYEDPMEALTKLRQATTVDAYKCEFEYLSNQLHGLAEPYKLSCFLGGLREDIRSMVKMMQPQSLLNAFSLAKMQEENVAALKRVIRLSPGPIKPPMALPAPVQKAMVPVQRLSPAQMKERRDKGLCYNCDDKWAPGHRCKSAKLFIMECENSDEEDDIRSTPLAIEEGGSSSKQPSLDAQAQGPEPAISIHALAGSPNPRTMRIIGFIRGVQIVILLDTGSTHNFVDPSIITKARLPIYHTTGLNVKVANGEAVRSEGLTKPETFQINITLQGLNPTAMSLMEGEEFGKAAKTAKREPTGLPPTRTHDHHIELLEGTKPEQFLKGHLDQSKYALKDGLLFYKGRIYVEWWYNTNLHSSTKITPFEAVYGYQPPKLLSYSPGTTKLQAVDDILRSRDEILKFLQHNLQFAQARMKKYADMHRTERVFQIGDFVYLRLQPYHQQSLVHRQNLKLAPRFYGPYKILEKIGSVAYRLELPENSKIHPTFHVSCLKQHLGQRNIHSSTLPPIAPDGSCKPEPEEILQRRLIRKGNKAEVEVLVKWKGLPVEEASWAGFRKLQSDFPDLVDKVL</sequence>
<evidence type="ECO:0000259" key="2">
    <source>
        <dbReference type="PROSITE" id="PS50013"/>
    </source>
</evidence>
<dbReference type="PROSITE" id="PS50013">
    <property type="entry name" value="CHROMO_2"/>
    <property type="match status" value="1"/>
</dbReference>
<reference evidence="3 4" key="1">
    <citation type="submission" date="2019-09" db="EMBL/GenBank/DDBJ databases">
        <title>A chromosome-level genome assembly of the Chinese tupelo Nyssa sinensis.</title>
        <authorList>
            <person name="Yang X."/>
            <person name="Kang M."/>
            <person name="Yang Y."/>
            <person name="Xiong H."/>
            <person name="Wang M."/>
            <person name="Zhang Z."/>
            <person name="Wang Z."/>
            <person name="Wu H."/>
            <person name="Ma T."/>
            <person name="Liu J."/>
            <person name="Xi Z."/>
        </authorList>
    </citation>
    <scope>NUCLEOTIDE SEQUENCE [LARGE SCALE GENOMIC DNA]</scope>
    <source>
        <strain evidence="3">J267</strain>
        <tissue evidence="3">Leaf</tissue>
    </source>
</reference>
<dbReference type="Pfam" id="PF24626">
    <property type="entry name" value="SH3_Tf2-1"/>
    <property type="match status" value="1"/>
</dbReference>
<dbReference type="Gene3D" id="3.30.420.10">
    <property type="entry name" value="Ribonuclease H-like superfamily/Ribonuclease H"/>
    <property type="match status" value="1"/>
</dbReference>
<keyword evidence="4" id="KW-1185">Reference proteome</keyword>
<proteinExistence type="predicted"/>
<protein>
    <recommendedName>
        <fullName evidence="2">Chromo domain-containing protein</fullName>
    </recommendedName>
</protein>
<dbReference type="Pfam" id="PF00385">
    <property type="entry name" value="Chromo"/>
    <property type="match status" value="1"/>
</dbReference>
<evidence type="ECO:0000313" key="3">
    <source>
        <dbReference type="EMBL" id="KAA8529666.1"/>
    </source>
</evidence>
<dbReference type="InterPro" id="IPR036397">
    <property type="entry name" value="RNaseH_sf"/>
</dbReference>
<feature type="compositionally biased region" description="Polar residues" evidence="1">
    <location>
        <begin position="334"/>
        <end position="344"/>
    </location>
</feature>
<dbReference type="InterPro" id="IPR056924">
    <property type="entry name" value="SH3_Tf2-1"/>
</dbReference>
<dbReference type="InterPro" id="IPR023780">
    <property type="entry name" value="Chromo_domain"/>
</dbReference>
<dbReference type="Proteomes" id="UP000325577">
    <property type="component" value="Linkage Group LG20"/>
</dbReference>
<dbReference type="Gene3D" id="2.40.70.10">
    <property type="entry name" value="Acid Proteases"/>
    <property type="match status" value="1"/>
</dbReference>
<dbReference type="AlphaFoldDB" id="A0A5J5AIY8"/>
<dbReference type="GO" id="GO:0003676">
    <property type="term" value="F:nucleic acid binding"/>
    <property type="evidence" value="ECO:0007669"/>
    <property type="project" value="InterPro"/>
</dbReference>
<dbReference type="CDD" id="cd00303">
    <property type="entry name" value="retropepsin_like"/>
    <property type="match status" value="1"/>
</dbReference>
<evidence type="ECO:0000313" key="4">
    <source>
        <dbReference type="Proteomes" id="UP000325577"/>
    </source>
</evidence>
<evidence type="ECO:0000256" key="1">
    <source>
        <dbReference type="SAM" id="MobiDB-lite"/>
    </source>
</evidence>
<feature type="region of interest" description="Disordered" evidence="1">
    <location>
        <begin position="330"/>
        <end position="349"/>
    </location>
</feature>
<dbReference type="PANTHER" id="PTHR46148:SF52">
    <property type="entry name" value="OS04G0603800 PROTEIN"/>
    <property type="match status" value="1"/>
</dbReference>
<dbReference type="PANTHER" id="PTHR46148">
    <property type="entry name" value="CHROMO DOMAIN-CONTAINING PROTEIN"/>
    <property type="match status" value="1"/>
</dbReference>
<dbReference type="EMBL" id="CM018044">
    <property type="protein sequence ID" value="KAA8529666.1"/>
    <property type="molecule type" value="Genomic_DNA"/>
</dbReference>
<name>A0A5J5AIY8_9ASTE</name>
<gene>
    <name evidence="3" type="ORF">F0562_034234</name>
</gene>